<dbReference type="Proteomes" id="UP000887013">
    <property type="component" value="Unassembled WGS sequence"/>
</dbReference>
<evidence type="ECO:0000313" key="3">
    <source>
        <dbReference type="Proteomes" id="UP000887013"/>
    </source>
</evidence>
<sequence length="79" mass="8978">MNKLIVFLAVFCTLSDHYLAQGRSGELKIKVERNEVGTSMFGNFPNCEACAVQMKQFAKNEYQALKKHASSFIYNILEL</sequence>
<keyword evidence="3" id="KW-1185">Reference proteome</keyword>
<gene>
    <name evidence="2" type="ORF">NPIL_581331</name>
</gene>
<protein>
    <submittedName>
        <fullName evidence="2">Uncharacterized protein</fullName>
    </submittedName>
</protein>
<evidence type="ECO:0000256" key="1">
    <source>
        <dbReference type="SAM" id="SignalP"/>
    </source>
</evidence>
<feature type="chain" id="PRO_5036471122" evidence="1">
    <location>
        <begin position="21"/>
        <end position="79"/>
    </location>
</feature>
<accession>A0A8X6QFR9</accession>
<organism evidence="2 3">
    <name type="scientific">Nephila pilipes</name>
    <name type="common">Giant wood spider</name>
    <name type="synonym">Nephila maculata</name>
    <dbReference type="NCBI Taxonomy" id="299642"/>
    <lineage>
        <taxon>Eukaryota</taxon>
        <taxon>Metazoa</taxon>
        <taxon>Ecdysozoa</taxon>
        <taxon>Arthropoda</taxon>
        <taxon>Chelicerata</taxon>
        <taxon>Arachnida</taxon>
        <taxon>Araneae</taxon>
        <taxon>Araneomorphae</taxon>
        <taxon>Entelegynae</taxon>
        <taxon>Araneoidea</taxon>
        <taxon>Nephilidae</taxon>
        <taxon>Nephila</taxon>
    </lineage>
</organism>
<name>A0A8X6QFR9_NEPPI</name>
<dbReference type="AlphaFoldDB" id="A0A8X6QFR9"/>
<feature type="signal peptide" evidence="1">
    <location>
        <begin position="1"/>
        <end position="20"/>
    </location>
</feature>
<proteinExistence type="predicted"/>
<reference evidence="2" key="1">
    <citation type="submission" date="2020-08" db="EMBL/GenBank/DDBJ databases">
        <title>Multicomponent nature underlies the extraordinary mechanical properties of spider dragline silk.</title>
        <authorList>
            <person name="Kono N."/>
            <person name="Nakamura H."/>
            <person name="Mori M."/>
            <person name="Yoshida Y."/>
            <person name="Ohtoshi R."/>
            <person name="Malay A.D."/>
            <person name="Moran D.A.P."/>
            <person name="Tomita M."/>
            <person name="Numata K."/>
            <person name="Arakawa K."/>
        </authorList>
    </citation>
    <scope>NUCLEOTIDE SEQUENCE</scope>
</reference>
<keyword evidence="1" id="KW-0732">Signal</keyword>
<comment type="caution">
    <text evidence="2">The sequence shown here is derived from an EMBL/GenBank/DDBJ whole genome shotgun (WGS) entry which is preliminary data.</text>
</comment>
<dbReference type="EMBL" id="BMAW01126383">
    <property type="protein sequence ID" value="GFU16503.1"/>
    <property type="molecule type" value="Genomic_DNA"/>
</dbReference>
<dbReference type="OrthoDB" id="10558220at2759"/>
<evidence type="ECO:0000313" key="2">
    <source>
        <dbReference type="EMBL" id="GFU16503.1"/>
    </source>
</evidence>